<name>A0A6L3B578_AZOBR</name>
<dbReference type="SUPFAM" id="SSF52172">
    <property type="entry name" value="CheY-like"/>
    <property type="match status" value="1"/>
</dbReference>
<comment type="caution">
    <text evidence="4">The sequence shown here is derived from an EMBL/GenBank/DDBJ whole genome shotgun (WGS) entry which is preliminary data.</text>
</comment>
<dbReference type="EMBL" id="QOKV01000001">
    <property type="protein sequence ID" value="KAA0688177.1"/>
    <property type="molecule type" value="Genomic_DNA"/>
</dbReference>
<evidence type="ECO:0000259" key="3">
    <source>
        <dbReference type="PROSITE" id="PS50110"/>
    </source>
</evidence>
<feature type="compositionally biased region" description="Basic and acidic residues" evidence="2">
    <location>
        <begin position="132"/>
        <end position="142"/>
    </location>
</feature>
<dbReference type="PROSITE" id="PS50110">
    <property type="entry name" value="RESPONSE_REGULATORY"/>
    <property type="match status" value="1"/>
</dbReference>
<evidence type="ECO:0000313" key="4">
    <source>
        <dbReference type="EMBL" id="KAA0688177.1"/>
    </source>
</evidence>
<dbReference type="Proteomes" id="UP000476837">
    <property type="component" value="Unassembled WGS sequence"/>
</dbReference>
<sequence>MPMLSEVRVLIADANPAIASGLRLMLEQWGVGGCEVVSTRTELAAALSEATPDVVLFNIDLVSDSNEIESLLRRHPIGAIGLAAHFLTSDWLMQDKVPILEMPFGLDKLRSAVLSAARGTGKGIAPTGAGRYDSRQQHRNDETPVPTSALNIS</sequence>
<accession>A0A6L3B578</accession>
<dbReference type="InterPro" id="IPR011006">
    <property type="entry name" value="CheY-like_superfamily"/>
</dbReference>
<reference evidence="4 5" key="1">
    <citation type="submission" date="2018-07" db="EMBL/GenBank/DDBJ databases">
        <title>Genome sequence of Roseomonas fauriae ATCC 49958.</title>
        <authorList>
            <person name="Sant'Anna F.H."/>
            <person name="Baldani J.I."/>
            <person name="Zilli J.E."/>
            <person name="Reis V.M."/>
            <person name="Hartmann A."/>
            <person name="Cruz L."/>
            <person name="de Souza E.M."/>
            <person name="de Oliveira Pedrosa F."/>
            <person name="Passaglia L.M.P."/>
        </authorList>
    </citation>
    <scope>NUCLEOTIDE SEQUENCE [LARGE SCALE GENOMIC DNA]</scope>
    <source>
        <strain evidence="4 5">ATCC 49958</strain>
    </source>
</reference>
<dbReference type="Gene3D" id="3.40.50.2300">
    <property type="match status" value="1"/>
</dbReference>
<gene>
    <name evidence="4" type="ORF">DS837_00050</name>
</gene>
<dbReference type="GO" id="GO:0000160">
    <property type="term" value="P:phosphorelay signal transduction system"/>
    <property type="evidence" value="ECO:0007669"/>
    <property type="project" value="InterPro"/>
</dbReference>
<feature type="domain" description="Response regulatory" evidence="3">
    <location>
        <begin position="8"/>
        <end position="117"/>
    </location>
</feature>
<proteinExistence type="predicted"/>
<dbReference type="GO" id="GO:0003677">
    <property type="term" value="F:DNA binding"/>
    <property type="evidence" value="ECO:0007669"/>
    <property type="project" value="UniProtKB-KW"/>
</dbReference>
<comment type="caution">
    <text evidence="1">Lacks conserved residue(s) required for the propagation of feature annotation.</text>
</comment>
<protein>
    <submittedName>
        <fullName evidence="4">DNA-binding response regulator</fullName>
    </submittedName>
</protein>
<evidence type="ECO:0000256" key="2">
    <source>
        <dbReference type="SAM" id="MobiDB-lite"/>
    </source>
</evidence>
<dbReference type="InterPro" id="IPR001789">
    <property type="entry name" value="Sig_transdc_resp-reg_receiver"/>
</dbReference>
<feature type="region of interest" description="Disordered" evidence="2">
    <location>
        <begin position="124"/>
        <end position="153"/>
    </location>
</feature>
<evidence type="ECO:0000313" key="5">
    <source>
        <dbReference type="Proteomes" id="UP000476837"/>
    </source>
</evidence>
<keyword evidence="4" id="KW-0238">DNA-binding</keyword>
<evidence type="ECO:0000256" key="1">
    <source>
        <dbReference type="PROSITE-ProRule" id="PRU00169"/>
    </source>
</evidence>
<organism evidence="4 5">
    <name type="scientific">Azospirillum brasilense</name>
    <dbReference type="NCBI Taxonomy" id="192"/>
    <lineage>
        <taxon>Bacteria</taxon>
        <taxon>Pseudomonadati</taxon>
        <taxon>Pseudomonadota</taxon>
        <taxon>Alphaproteobacteria</taxon>
        <taxon>Rhodospirillales</taxon>
        <taxon>Azospirillaceae</taxon>
        <taxon>Azospirillum</taxon>
    </lineage>
</organism>
<dbReference type="AlphaFoldDB" id="A0A6L3B578"/>